<dbReference type="Proteomes" id="UP001164718">
    <property type="component" value="Chromosome"/>
</dbReference>
<sequence length="226" mass="25431">MKIVIFDVKGKIAHFRRPDTTATHLTYPFITPTAAKGLVGSILGITDFITSDKVAIQLLHPVSTSAQQLSMLGKDAGNAFNRPTTIELLVNPAYRIYYGGHEYVDDLIDRLKSGHSVYHTYLGVAYALTKPELVDICHSNEDMIETIVQTPTVIPTNIIDELLLEENRYYQRAGGFMLEYKGKRIFEKSISFLYERDGNSITFQRKKDIEGEILLTKVKGDVICLV</sequence>
<dbReference type="NCBIfam" id="TIGR02593">
    <property type="entry name" value="CRISPR_cas5"/>
    <property type="match status" value="1"/>
</dbReference>
<accession>A0A9E8LUE6</accession>
<evidence type="ECO:0000256" key="1">
    <source>
        <dbReference type="ARBA" id="ARBA00023118"/>
    </source>
</evidence>
<proteinExistence type="predicted"/>
<dbReference type="RefSeq" id="WP_275417617.1">
    <property type="nucleotide sequence ID" value="NZ_CP106878.1"/>
</dbReference>
<keyword evidence="3" id="KW-1185">Reference proteome</keyword>
<dbReference type="Gene3D" id="3.30.70.2660">
    <property type="match status" value="1"/>
</dbReference>
<dbReference type="InterPro" id="IPR013422">
    <property type="entry name" value="CRISPR-assoc_prot_Cas5_N"/>
</dbReference>
<dbReference type="KEGG" id="faf:OE104_00165"/>
<dbReference type="Pfam" id="PF09704">
    <property type="entry name" value="Cas_Cas5d"/>
    <property type="match status" value="1"/>
</dbReference>
<protein>
    <submittedName>
        <fullName evidence="2">CRISPR-associated protein Cas5</fullName>
    </submittedName>
</protein>
<dbReference type="InterPro" id="IPR021124">
    <property type="entry name" value="CRISPR-assoc_prot_Cas5"/>
</dbReference>
<dbReference type="GO" id="GO:0043571">
    <property type="term" value="P:maintenance of CRISPR repeat elements"/>
    <property type="evidence" value="ECO:0007669"/>
    <property type="project" value="InterPro"/>
</dbReference>
<evidence type="ECO:0000313" key="3">
    <source>
        <dbReference type="Proteomes" id="UP001164718"/>
    </source>
</evidence>
<dbReference type="GO" id="GO:0051607">
    <property type="term" value="P:defense response to virus"/>
    <property type="evidence" value="ECO:0007669"/>
    <property type="project" value="UniProtKB-KW"/>
</dbReference>
<keyword evidence="1" id="KW-0051">Antiviral defense</keyword>
<reference evidence="2" key="1">
    <citation type="submission" date="2022-09" db="EMBL/GenBank/DDBJ databases">
        <title>Complete Genomes of Fervidibacillus albus and Fervidibacillus halotolerans isolated from tidal flat sediments.</title>
        <authorList>
            <person name="Kwon K.K."/>
            <person name="Yang S.-H."/>
            <person name="Park M.J."/>
            <person name="Oh H.-M."/>
        </authorList>
    </citation>
    <scope>NUCLEOTIDE SEQUENCE</scope>
    <source>
        <strain evidence="2">MEBiC13591</strain>
    </source>
</reference>
<dbReference type="EMBL" id="CP106878">
    <property type="protein sequence ID" value="WAA09833.1"/>
    <property type="molecule type" value="Genomic_DNA"/>
</dbReference>
<organism evidence="2 3">
    <name type="scientific">Fervidibacillus albus</name>
    <dbReference type="NCBI Taxonomy" id="2980026"/>
    <lineage>
        <taxon>Bacteria</taxon>
        <taxon>Bacillati</taxon>
        <taxon>Bacillota</taxon>
        <taxon>Bacilli</taxon>
        <taxon>Bacillales</taxon>
        <taxon>Bacillaceae</taxon>
        <taxon>Fervidibacillus</taxon>
    </lineage>
</organism>
<evidence type="ECO:0000313" key="2">
    <source>
        <dbReference type="EMBL" id="WAA09833.1"/>
    </source>
</evidence>
<dbReference type="AlphaFoldDB" id="A0A9E8LUE6"/>
<gene>
    <name evidence="2" type="primary">cas5</name>
    <name evidence="2" type="ORF">OE104_00165</name>
</gene>
<name>A0A9E8LUE6_9BACI</name>